<dbReference type="RefSeq" id="WP_152717303.1">
    <property type="nucleotide sequence ID" value="NZ_VOSJ01000408.1"/>
</dbReference>
<organism evidence="7 8">
    <name type="scientific">Microvirga tunisiensis</name>
    <dbReference type="NCBI Taxonomy" id="2108360"/>
    <lineage>
        <taxon>Bacteria</taxon>
        <taxon>Pseudomonadati</taxon>
        <taxon>Pseudomonadota</taxon>
        <taxon>Alphaproteobacteria</taxon>
        <taxon>Hyphomicrobiales</taxon>
        <taxon>Methylobacteriaceae</taxon>
        <taxon>Microvirga</taxon>
    </lineage>
</organism>
<reference evidence="7 8" key="1">
    <citation type="journal article" date="2019" name="Syst. Appl. Microbiol.">
        <title>Microvirga tunisiensis sp. nov., a root nodule symbiotic bacterium isolated from Lupinus micranthus and L. luteus grown in Northern Tunisia.</title>
        <authorList>
            <person name="Msaddak A."/>
            <person name="Rejili M."/>
            <person name="Duran D."/>
            <person name="Mars M."/>
            <person name="Palacios J.M."/>
            <person name="Ruiz-Argueso T."/>
            <person name="Rey L."/>
            <person name="Imperial J."/>
        </authorList>
    </citation>
    <scope>NUCLEOTIDE SEQUENCE [LARGE SCALE GENOMIC DNA]</scope>
    <source>
        <strain evidence="7 8">Lmie10</strain>
    </source>
</reference>
<evidence type="ECO:0000256" key="2">
    <source>
        <dbReference type="ARBA" id="ARBA00010961"/>
    </source>
</evidence>
<evidence type="ECO:0000313" key="8">
    <source>
        <dbReference type="Proteomes" id="UP000403266"/>
    </source>
</evidence>
<dbReference type="NCBIfam" id="NF033543">
    <property type="entry name" value="transpos_IS256"/>
    <property type="match status" value="1"/>
</dbReference>
<sequence length="424" mass="47315">MSDHNVFKLAQPDSFTDSLTDILREGARALLAQAIEAEVADFLAQHATLKTANGLQRIVRHGHLPEREVMTGIGLVAVRQPRVRDRQAAPAERVRFQPSILPPCARRSKSLEVLIPILYLKGISTGDFAEALSALVGQEAPGLSSSTIARLKQVWSEDHAHWRKRDLSAKRYVYLWADGIHLEARLEDQAQCILVLIGATPEGKKELVGFTDGMRESAHSWRDLLLDLKRRGLSVAPEIAVADGALGFWKALGEVWPTTREQRCWVHKTANVLNRLPKSLHAKAKSALQDIWMAETKKDAIGAFDAFRETYRIKYEKAVDCLTKDRDALLAFYDFPAEHWKHLRTTNPIESTFATVRHRTIRSKGCLSNQTALAMVFKLVESAQKSWRRLDGPNQLPKLIRGVKFADGLEVGASQSGSQTQPAA</sequence>
<accession>A0A5N7MWJ0</accession>
<evidence type="ECO:0000256" key="6">
    <source>
        <dbReference type="RuleBase" id="RU365089"/>
    </source>
</evidence>
<keyword evidence="6" id="KW-0814">Transposable element</keyword>
<evidence type="ECO:0000256" key="1">
    <source>
        <dbReference type="ARBA" id="ARBA00002190"/>
    </source>
</evidence>
<dbReference type="Pfam" id="PF00872">
    <property type="entry name" value="Transposase_mut"/>
    <property type="match status" value="1"/>
</dbReference>
<protein>
    <recommendedName>
        <fullName evidence="6">Mutator family transposase</fullName>
    </recommendedName>
</protein>
<dbReference type="EMBL" id="VOSK01000374">
    <property type="protein sequence ID" value="MPR30464.1"/>
    <property type="molecule type" value="Genomic_DNA"/>
</dbReference>
<dbReference type="Proteomes" id="UP000403266">
    <property type="component" value="Unassembled WGS sequence"/>
</dbReference>
<keyword evidence="4 6" id="KW-0238">DNA-binding</keyword>
<dbReference type="PROSITE" id="PS01007">
    <property type="entry name" value="TRANSPOSASE_MUTATOR"/>
    <property type="match status" value="1"/>
</dbReference>
<comment type="caution">
    <text evidence="7">The sequence shown here is derived from an EMBL/GenBank/DDBJ whole genome shotgun (WGS) entry which is preliminary data.</text>
</comment>
<dbReference type="GO" id="GO:0004803">
    <property type="term" value="F:transposase activity"/>
    <property type="evidence" value="ECO:0007669"/>
    <property type="project" value="UniProtKB-UniRule"/>
</dbReference>
<dbReference type="InterPro" id="IPR001207">
    <property type="entry name" value="Transposase_mutator"/>
</dbReference>
<proteinExistence type="inferred from homology"/>
<comment type="function">
    <text evidence="1 6">Required for the transposition of the insertion element.</text>
</comment>
<dbReference type="OrthoDB" id="165209at2"/>
<evidence type="ECO:0000256" key="3">
    <source>
        <dbReference type="ARBA" id="ARBA00022578"/>
    </source>
</evidence>
<keyword evidence="8" id="KW-1185">Reference proteome</keyword>
<dbReference type="GO" id="GO:0003677">
    <property type="term" value="F:DNA binding"/>
    <property type="evidence" value="ECO:0007669"/>
    <property type="project" value="UniProtKB-UniRule"/>
</dbReference>
<dbReference type="GO" id="GO:0006313">
    <property type="term" value="P:DNA transposition"/>
    <property type="evidence" value="ECO:0007669"/>
    <property type="project" value="UniProtKB-UniRule"/>
</dbReference>
<gene>
    <name evidence="7" type="ORF">FS320_37005</name>
</gene>
<dbReference type="AlphaFoldDB" id="A0A5N7MWJ0"/>
<evidence type="ECO:0000256" key="5">
    <source>
        <dbReference type="ARBA" id="ARBA00023172"/>
    </source>
</evidence>
<keyword evidence="5 6" id="KW-0233">DNA recombination</keyword>
<comment type="similarity">
    <text evidence="2 6">Belongs to the transposase mutator family.</text>
</comment>
<evidence type="ECO:0000256" key="4">
    <source>
        <dbReference type="ARBA" id="ARBA00023125"/>
    </source>
</evidence>
<evidence type="ECO:0000313" key="7">
    <source>
        <dbReference type="EMBL" id="MPR30464.1"/>
    </source>
</evidence>
<name>A0A5N7MWJ0_9HYPH</name>
<keyword evidence="3 6" id="KW-0815">Transposition</keyword>
<dbReference type="PANTHER" id="PTHR33217">
    <property type="entry name" value="TRANSPOSASE FOR INSERTION SEQUENCE ELEMENT IS1081"/>
    <property type="match status" value="1"/>
</dbReference>
<dbReference type="PANTHER" id="PTHR33217:SF9">
    <property type="entry name" value="MUTATOR FAMILY TRANSPOSASE"/>
    <property type="match status" value="1"/>
</dbReference>